<proteinExistence type="inferred from homology"/>
<feature type="non-terminal residue" evidence="10">
    <location>
        <position position="271"/>
    </location>
</feature>
<accession>A0A367JUF3</accession>
<evidence type="ECO:0000256" key="6">
    <source>
        <dbReference type="ARBA" id="ARBA00023136"/>
    </source>
</evidence>
<dbReference type="PANTHER" id="PTHR43029:SF10">
    <property type="entry name" value="AMMONIUM TRANSPORTER MEP2"/>
    <property type="match status" value="1"/>
</dbReference>
<dbReference type="EMBL" id="PJQM01002676">
    <property type="protein sequence ID" value="RCH93557.1"/>
    <property type="molecule type" value="Genomic_DNA"/>
</dbReference>
<keyword evidence="5 8" id="KW-1133">Transmembrane helix</keyword>
<dbReference type="STRING" id="4846.A0A367JUF3"/>
<keyword evidence="7" id="KW-0924">Ammonia transport</keyword>
<comment type="similarity">
    <text evidence="2">Belongs to the ammonia transporter channel (TC 1.A.11.2) family.</text>
</comment>
<sequence>MDTPTYQSGDVAWVLASTALVWLMIPGVGYFYSGMAQQKNALSLIMSCVLSLVVVSVQWFIWGYSLTFSKTSTSPLIGNLDNAFLRGVLSDPSIGSDSIPDLVYCIYQCMFAALTPALAIGAAAERARILPMIIFIFIWSTLVYDFIAYWTWNPNGWSAKLGAVDFAGGTPVHISSGAASLAYALILGHREGHGEKGQFRPHNMSNVVLGTAFLWFGWFGFNGGSALSGNLRAAMACLVTNLSASVGAITWMCLDYRIERKFSALGFCSGA</sequence>
<keyword evidence="3" id="KW-0813">Transport</keyword>
<dbReference type="GO" id="GO:0008519">
    <property type="term" value="F:ammonium channel activity"/>
    <property type="evidence" value="ECO:0007669"/>
    <property type="project" value="InterPro"/>
</dbReference>
<feature type="transmembrane region" description="Helical" evidence="8">
    <location>
        <begin position="101"/>
        <end position="122"/>
    </location>
</feature>
<dbReference type="InterPro" id="IPR018047">
    <property type="entry name" value="Ammonium_transpt_CS"/>
</dbReference>
<dbReference type="AlphaFoldDB" id="A0A367JUF3"/>
<dbReference type="SUPFAM" id="SSF111352">
    <property type="entry name" value="Ammonium transporter"/>
    <property type="match status" value="1"/>
</dbReference>
<evidence type="ECO:0000313" key="11">
    <source>
        <dbReference type="Proteomes" id="UP000253551"/>
    </source>
</evidence>
<evidence type="ECO:0000256" key="5">
    <source>
        <dbReference type="ARBA" id="ARBA00022989"/>
    </source>
</evidence>
<dbReference type="InterPro" id="IPR001905">
    <property type="entry name" value="Ammonium_transpt"/>
</dbReference>
<evidence type="ECO:0000313" key="10">
    <source>
        <dbReference type="EMBL" id="RCH93557.1"/>
    </source>
</evidence>
<feature type="transmembrane region" description="Helical" evidence="8">
    <location>
        <begin position="129"/>
        <end position="152"/>
    </location>
</feature>
<evidence type="ECO:0000256" key="3">
    <source>
        <dbReference type="ARBA" id="ARBA00022448"/>
    </source>
</evidence>
<evidence type="ECO:0000256" key="4">
    <source>
        <dbReference type="ARBA" id="ARBA00022692"/>
    </source>
</evidence>
<keyword evidence="4 8" id="KW-0812">Transmembrane</keyword>
<feature type="transmembrane region" description="Helical" evidence="8">
    <location>
        <begin position="12"/>
        <end position="32"/>
    </location>
</feature>
<keyword evidence="11" id="KW-1185">Reference proteome</keyword>
<dbReference type="Proteomes" id="UP000253551">
    <property type="component" value="Unassembled WGS sequence"/>
</dbReference>
<reference evidence="10 11" key="1">
    <citation type="journal article" date="2018" name="G3 (Bethesda)">
        <title>Phylogenetic and Phylogenomic Definition of Rhizopus Species.</title>
        <authorList>
            <person name="Gryganskyi A.P."/>
            <person name="Golan J."/>
            <person name="Dolatabadi S."/>
            <person name="Mondo S."/>
            <person name="Robb S."/>
            <person name="Idnurm A."/>
            <person name="Muszewska A."/>
            <person name="Steczkiewicz K."/>
            <person name="Masonjones S."/>
            <person name="Liao H.L."/>
            <person name="Gajdeczka M.T."/>
            <person name="Anike F."/>
            <person name="Vuek A."/>
            <person name="Anishchenko I.M."/>
            <person name="Voigt K."/>
            <person name="de Hoog G.S."/>
            <person name="Smith M.E."/>
            <person name="Heitman J."/>
            <person name="Vilgalys R."/>
            <person name="Stajich J.E."/>
        </authorList>
    </citation>
    <scope>NUCLEOTIDE SEQUENCE [LARGE SCALE GENOMIC DNA]</scope>
    <source>
        <strain evidence="10 11">LSU 92-RS-03</strain>
    </source>
</reference>
<feature type="transmembrane region" description="Helical" evidence="8">
    <location>
        <begin position="201"/>
        <end position="221"/>
    </location>
</feature>
<dbReference type="Pfam" id="PF00909">
    <property type="entry name" value="Ammonium_transp"/>
    <property type="match status" value="1"/>
</dbReference>
<organism evidence="10 11">
    <name type="scientific">Rhizopus stolonifer</name>
    <name type="common">Rhizopus nigricans</name>
    <dbReference type="NCBI Taxonomy" id="4846"/>
    <lineage>
        <taxon>Eukaryota</taxon>
        <taxon>Fungi</taxon>
        <taxon>Fungi incertae sedis</taxon>
        <taxon>Mucoromycota</taxon>
        <taxon>Mucoromycotina</taxon>
        <taxon>Mucoromycetes</taxon>
        <taxon>Mucorales</taxon>
        <taxon>Mucorineae</taxon>
        <taxon>Rhizopodaceae</taxon>
        <taxon>Rhizopus</taxon>
    </lineage>
</organism>
<keyword evidence="6 8" id="KW-0472">Membrane</keyword>
<feature type="domain" description="Ammonium transporter AmtB-like" evidence="9">
    <location>
        <begin position="12"/>
        <end position="271"/>
    </location>
</feature>
<evidence type="ECO:0000256" key="1">
    <source>
        <dbReference type="ARBA" id="ARBA00004141"/>
    </source>
</evidence>
<comment type="caution">
    <text evidence="10">The sequence shown here is derived from an EMBL/GenBank/DDBJ whole genome shotgun (WGS) entry which is preliminary data.</text>
</comment>
<evidence type="ECO:0000259" key="9">
    <source>
        <dbReference type="Pfam" id="PF00909"/>
    </source>
</evidence>
<comment type="subcellular location">
    <subcellularLocation>
        <location evidence="1">Membrane</location>
        <topology evidence="1">Multi-pass membrane protein</topology>
    </subcellularLocation>
</comment>
<protein>
    <recommendedName>
        <fullName evidence="9">Ammonium transporter AmtB-like domain-containing protein</fullName>
    </recommendedName>
</protein>
<dbReference type="PROSITE" id="PS01219">
    <property type="entry name" value="AMMONIUM_TRANSP"/>
    <property type="match status" value="1"/>
</dbReference>
<name>A0A367JUF3_RHIST</name>
<dbReference type="InterPro" id="IPR029020">
    <property type="entry name" value="Ammonium/urea_transptr"/>
</dbReference>
<feature type="transmembrane region" description="Helical" evidence="8">
    <location>
        <begin position="233"/>
        <end position="254"/>
    </location>
</feature>
<evidence type="ECO:0000256" key="2">
    <source>
        <dbReference type="ARBA" id="ARBA00005887"/>
    </source>
</evidence>
<dbReference type="Gene3D" id="1.10.3430.10">
    <property type="entry name" value="Ammonium transporter AmtB like domains"/>
    <property type="match status" value="1"/>
</dbReference>
<dbReference type="OrthoDB" id="534912at2759"/>
<feature type="transmembrane region" description="Helical" evidence="8">
    <location>
        <begin position="172"/>
        <end position="189"/>
    </location>
</feature>
<dbReference type="InterPro" id="IPR024041">
    <property type="entry name" value="NH4_transpt_AmtB-like_dom"/>
</dbReference>
<gene>
    <name evidence="10" type="ORF">CU098_000923</name>
</gene>
<dbReference type="PANTHER" id="PTHR43029">
    <property type="entry name" value="AMMONIUM TRANSPORTER MEP2"/>
    <property type="match status" value="1"/>
</dbReference>
<dbReference type="GO" id="GO:0005886">
    <property type="term" value="C:plasma membrane"/>
    <property type="evidence" value="ECO:0007669"/>
    <property type="project" value="TreeGrafter"/>
</dbReference>
<evidence type="ECO:0000256" key="7">
    <source>
        <dbReference type="ARBA" id="ARBA00023177"/>
    </source>
</evidence>
<feature type="transmembrane region" description="Helical" evidence="8">
    <location>
        <begin position="44"/>
        <end position="62"/>
    </location>
</feature>
<evidence type="ECO:0000256" key="8">
    <source>
        <dbReference type="SAM" id="Phobius"/>
    </source>
</evidence>